<organism evidence="4">
    <name type="scientific">Helicotheca tamesis</name>
    <dbReference type="NCBI Taxonomy" id="374047"/>
    <lineage>
        <taxon>Eukaryota</taxon>
        <taxon>Sar</taxon>
        <taxon>Stramenopiles</taxon>
        <taxon>Ochrophyta</taxon>
        <taxon>Bacillariophyta</taxon>
        <taxon>Mediophyceae</taxon>
        <taxon>Lithodesmiophycidae</taxon>
        <taxon>Lithodesmiales</taxon>
        <taxon>Lithodesmiaceae</taxon>
        <taxon>Helicotheca</taxon>
    </lineage>
</organism>
<dbReference type="Gene3D" id="3.40.50.1820">
    <property type="entry name" value="alpha/beta hydrolase"/>
    <property type="match status" value="1"/>
</dbReference>
<keyword evidence="1" id="KW-0732">Signal</keyword>
<proteinExistence type="predicted"/>
<reference evidence="4" key="1">
    <citation type="submission" date="2021-01" db="EMBL/GenBank/DDBJ databases">
        <authorList>
            <person name="Corre E."/>
            <person name="Pelletier E."/>
            <person name="Niang G."/>
            <person name="Scheremetjew M."/>
            <person name="Finn R."/>
            <person name="Kale V."/>
            <person name="Holt S."/>
            <person name="Cochrane G."/>
            <person name="Meng A."/>
            <person name="Brown T."/>
            <person name="Cohen L."/>
        </authorList>
    </citation>
    <scope>NUCLEOTIDE SEQUENCE</scope>
    <source>
        <strain evidence="4">CCMP826</strain>
    </source>
</reference>
<dbReference type="InterPro" id="IPR050955">
    <property type="entry name" value="Plant_Biomass_Hydrol_Est"/>
</dbReference>
<feature type="domain" description="Phospholipase/carboxylesterase/thioesterase" evidence="3">
    <location>
        <begin position="305"/>
        <end position="395"/>
    </location>
</feature>
<dbReference type="GO" id="GO:0016787">
    <property type="term" value="F:hydrolase activity"/>
    <property type="evidence" value="ECO:0007669"/>
    <property type="project" value="UniProtKB-KW"/>
</dbReference>
<name>A0A7S2H7M5_9STRA</name>
<accession>A0A7S2H7M5</accession>
<gene>
    <name evidence="4" type="ORF">HTAM1171_LOCUS4003</name>
</gene>
<evidence type="ECO:0000313" key="4">
    <source>
        <dbReference type="EMBL" id="CAD9482785.1"/>
    </source>
</evidence>
<dbReference type="EMBL" id="HBGV01006570">
    <property type="protein sequence ID" value="CAD9482785.1"/>
    <property type="molecule type" value="Transcribed_RNA"/>
</dbReference>
<dbReference type="InterPro" id="IPR003140">
    <property type="entry name" value="PLipase/COase/thioEstase"/>
</dbReference>
<protein>
    <recommendedName>
        <fullName evidence="3">Phospholipase/carboxylesterase/thioesterase domain-containing protein</fullName>
    </recommendedName>
</protein>
<evidence type="ECO:0000256" key="2">
    <source>
        <dbReference type="ARBA" id="ARBA00022801"/>
    </source>
</evidence>
<dbReference type="AlphaFoldDB" id="A0A7S2H7M5"/>
<dbReference type="InterPro" id="IPR029058">
    <property type="entry name" value="AB_hydrolase_fold"/>
</dbReference>
<dbReference type="SUPFAM" id="SSF53474">
    <property type="entry name" value="alpha/beta-Hydrolases"/>
    <property type="match status" value="1"/>
</dbReference>
<dbReference type="Pfam" id="PF02230">
    <property type="entry name" value="Abhydrolase_2"/>
    <property type="match status" value="1"/>
</dbReference>
<evidence type="ECO:0000259" key="3">
    <source>
        <dbReference type="Pfam" id="PF02230"/>
    </source>
</evidence>
<sequence length="446" mass="48952">MIPCVKNSCSKQNNRTIWRIMLLLYTMMISSILVTKGTAAEVSSSSPSSVSSSRRMDRYSAEASVSVETSLFAFVLSNHKSLIQHTWYKQQQIRQQYRASSAPNKQSSSLMSPSLSTSVQVKQQKDQECHVKSTASITSTRRQATATIALASLASTIFLPLSTYATTTNTNQQNIPLQTITDPNTYSSLCYVSTNNKSSSNNNNKPLPLIVFLHGAGKNELPISNLANPAGEHGGLLPSLIASGKAPDTLLQNFVVVCPYSQNKRSFYEEPRGKLLSFLDWFVTDGIQQVATNSKGTTNNDDDDDGVIKIDTSKIFLFGFSDGATLSVELLTTRKFAGAVIASYGFSGILPARALERLKGLPVWVLHCAEDVIFDVRFSDLLVASLRKVNGEDDKVIDGNDEGKNALIRYTRYEKDQEGFTGRVKGHSVGITASKNEDVYRWLLSI</sequence>
<dbReference type="PANTHER" id="PTHR43037">
    <property type="entry name" value="UNNAMED PRODUCT-RELATED"/>
    <property type="match status" value="1"/>
</dbReference>
<dbReference type="PANTHER" id="PTHR43037:SF5">
    <property type="entry name" value="FERULOYL ESTERASE"/>
    <property type="match status" value="1"/>
</dbReference>
<keyword evidence="2" id="KW-0378">Hydrolase</keyword>
<evidence type="ECO:0000256" key="1">
    <source>
        <dbReference type="ARBA" id="ARBA00022729"/>
    </source>
</evidence>